<dbReference type="AlphaFoldDB" id="A0A0C9VJM1"/>
<evidence type="ECO:0000256" key="2">
    <source>
        <dbReference type="SAM" id="SignalP"/>
    </source>
</evidence>
<feature type="signal peptide" evidence="2">
    <location>
        <begin position="1"/>
        <end position="24"/>
    </location>
</feature>
<protein>
    <submittedName>
        <fullName evidence="3">Uncharacterized protein</fullName>
    </submittedName>
</protein>
<accession>A0A0C9VJM1</accession>
<name>A0A0C9VJM1_9AGAM</name>
<proteinExistence type="predicted"/>
<feature type="region of interest" description="Disordered" evidence="1">
    <location>
        <begin position="32"/>
        <end position="129"/>
    </location>
</feature>
<dbReference type="EMBL" id="KN840218">
    <property type="protein sequence ID" value="KIJ57625.1"/>
    <property type="molecule type" value="Genomic_DNA"/>
</dbReference>
<dbReference type="HOGENOM" id="CLU_1949100_0_0_1"/>
<reference evidence="3 4" key="1">
    <citation type="submission" date="2014-04" db="EMBL/GenBank/DDBJ databases">
        <title>Evolutionary Origins and Diversification of the Mycorrhizal Mutualists.</title>
        <authorList>
            <consortium name="DOE Joint Genome Institute"/>
            <consortium name="Mycorrhizal Genomics Consortium"/>
            <person name="Kohler A."/>
            <person name="Kuo A."/>
            <person name="Nagy L.G."/>
            <person name="Floudas D."/>
            <person name="Copeland A."/>
            <person name="Barry K.W."/>
            <person name="Cichocki N."/>
            <person name="Veneault-Fourrey C."/>
            <person name="LaButti K."/>
            <person name="Lindquist E.A."/>
            <person name="Lipzen A."/>
            <person name="Lundell T."/>
            <person name="Morin E."/>
            <person name="Murat C."/>
            <person name="Riley R."/>
            <person name="Ohm R."/>
            <person name="Sun H."/>
            <person name="Tunlid A."/>
            <person name="Henrissat B."/>
            <person name="Grigoriev I.V."/>
            <person name="Hibbett D.S."/>
            <person name="Martin F."/>
        </authorList>
    </citation>
    <scope>NUCLEOTIDE SEQUENCE [LARGE SCALE GENOMIC DNA]</scope>
    <source>
        <strain evidence="3 4">MD-312</strain>
    </source>
</reference>
<gene>
    <name evidence="3" type="ORF">HYDPIDRAFT_34932</name>
</gene>
<dbReference type="Proteomes" id="UP000053820">
    <property type="component" value="Unassembled WGS sequence"/>
</dbReference>
<keyword evidence="2" id="KW-0732">Signal</keyword>
<sequence length="129" mass="14199">MQFKVFTLYAAVLLSSLVMHSVQAGPVGLVRREDEETGASTNNGWSKRNVGLVAREDEETGASTNNGWSKRNVGLVRREDEETGASTNNGWTRTGRKQAKLPTLYTDSDPEEREDKETGALRTPTIAND</sequence>
<keyword evidence="4" id="KW-1185">Reference proteome</keyword>
<organism evidence="3 4">
    <name type="scientific">Hydnomerulius pinastri MD-312</name>
    <dbReference type="NCBI Taxonomy" id="994086"/>
    <lineage>
        <taxon>Eukaryota</taxon>
        <taxon>Fungi</taxon>
        <taxon>Dikarya</taxon>
        <taxon>Basidiomycota</taxon>
        <taxon>Agaricomycotina</taxon>
        <taxon>Agaricomycetes</taxon>
        <taxon>Agaricomycetidae</taxon>
        <taxon>Boletales</taxon>
        <taxon>Boletales incertae sedis</taxon>
        <taxon>Leucogyrophana</taxon>
    </lineage>
</organism>
<evidence type="ECO:0000313" key="4">
    <source>
        <dbReference type="Proteomes" id="UP000053820"/>
    </source>
</evidence>
<evidence type="ECO:0000313" key="3">
    <source>
        <dbReference type="EMBL" id="KIJ57625.1"/>
    </source>
</evidence>
<evidence type="ECO:0000256" key="1">
    <source>
        <dbReference type="SAM" id="MobiDB-lite"/>
    </source>
</evidence>
<feature type="chain" id="PRO_5002221709" evidence="2">
    <location>
        <begin position="25"/>
        <end position="129"/>
    </location>
</feature>